<dbReference type="InterPro" id="IPR000195">
    <property type="entry name" value="Rab-GAP-TBC_dom"/>
</dbReference>
<dbReference type="AlphaFoldDB" id="A0A0M0JJ78"/>
<feature type="domain" description="Rab-GAP TBC" evidence="2">
    <location>
        <begin position="7"/>
        <end position="202"/>
    </location>
</feature>
<feature type="compositionally biased region" description="Low complexity" evidence="1">
    <location>
        <begin position="328"/>
        <end position="343"/>
    </location>
</feature>
<evidence type="ECO:0000256" key="1">
    <source>
        <dbReference type="SAM" id="MobiDB-lite"/>
    </source>
</evidence>
<dbReference type="GO" id="GO:0031267">
    <property type="term" value="F:small GTPase binding"/>
    <property type="evidence" value="ECO:0007669"/>
    <property type="project" value="TreeGrafter"/>
</dbReference>
<dbReference type="OrthoDB" id="294251at2759"/>
<gene>
    <name evidence="3" type="ORF">Ctob_009599</name>
</gene>
<dbReference type="InterPro" id="IPR050302">
    <property type="entry name" value="Rab_GAP_TBC_domain"/>
</dbReference>
<feature type="region of interest" description="Disordered" evidence="1">
    <location>
        <begin position="315"/>
        <end position="352"/>
    </location>
</feature>
<dbReference type="InterPro" id="IPR035969">
    <property type="entry name" value="Rab-GAP_TBC_sf"/>
</dbReference>
<evidence type="ECO:0000259" key="2">
    <source>
        <dbReference type="PROSITE" id="PS50086"/>
    </source>
</evidence>
<dbReference type="SUPFAM" id="SSF47923">
    <property type="entry name" value="Ypt/Rab-GAP domain of gyp1p"/>
    <property type="match status" value="2"/>
</dbReference>
<dbReference type="Gene3D" id="1.10.472.80">
    <property type="entry name" value="Ypt/Rab-GAP domain of gyp1p, domain 3"/>
    <property type="match status" value="1"/>
</dbReference>
<organism evidence="3 4">
    <name type="scientific">Chrysochromulina tobinii</name>
    <dbReference type="NCBI Taxonomy" id="1460289"/>
    <lineage>
        <taxon>Eukaryota</taxon>
        <taxon>Haptista</taxon>
        <taxon>Haptophyta</taxon>
        <taxon>Prymnesiophyceae</taxon>
        <taxon>Prymnesiales</taxon>
        <taxon>Chrysochromulinaceae</taxon>
        <taxon>Chrysochromulina</taxon>
    </lineage>
</organism>
<protein>
    <submittedName>
        <fullName evidence="3">Tbc1 domain family member 2a</fullName>
    </submittedName>
</protein>
<dbReference type="GO" id="GO:0005096">
    <property type="term" value="F:GTPase activator activity"/>
    <property type="evidence" value="ECO:0007669"/>
    <property type="project" value="TreeGrafter"/>
</dbReference>
<dbReference type="PANTHER" id="PTHR47219:SF20">
    <property type="entry name" value="TBC1 DOMAIN FAMILY MEMBER 2B"/>
    <property type="match status" value="1"/>
</dbReference>
<comment type="caution">
    <text evidence="3">The sequence shown here is derived from an EMBL/GenBank/DDBJ whole genome shotgun (WGS) entry which is preliminary data.</text>
</comment>
<dbReference type="SMART" id="SM00164">
    <property type="entry name" value="TBC"/>
    <property type="match status" value="1"/>
</dbReference>
<evidence type="ECO:0000313" key="4">
    <source>
        <dbReference type="Proteomes" id="UP000037460"/>
    </source>
</evidence>
<evidence type="ECO:0000313" key="3">
    <source>
        <dbReference type="EMBL" id="KOO26298.1"/>
    </source>
</evidence>
<dbReference type="FunFam" id="1.10.8.270:FF:000026">
    <property type="entry name" value="TBC (Tre-2/Bub2/Cdc16) domain family"/>
    <property type="match status" value="1"/>
</dbReference>
<dbReference type="PANTHER" id="PTHR47219">
    <property type="entry name" value="RAB GTPASE-ACTIVATING PROTEIN 1-LIKE"/>
    <property type="match status" value="1"/>
</dbReference>
<reference evidence="4" key="1">
    <citation type="journal article" date="2015" name="PLoS Genet.">
        <title>Genome Sequence and Transcriptome Analyses of Chrysochromulina tobin: Metabolic Tools for Enhanced Algal Fitness in the Prominent Order Prymnesiales (Haptophyceae).</title>
        <authorList>
            <person name="Hovde B.T."/>
            <person name="Deodato C.R."/>
            <person name="Hunsperger H.M."/>
            <person name="Ryken S.A."/>
            <person name="Yost W."/>
            <person name="Jha R.K."/>
            <person name="Patterson J."/>
            <person name="Monnat R.J. Jr."/>
            <person name="Barlow S.B."/>
            <person name="Starkenburg S.R."/>
            <person name="Cattolico R.A."/>
        </authorList>
    </citation>
    <scope>NUCLEOTIDE SEQUENCE</scope>
    <source>
        <strain evidence="4">CCMP291</strain>
    </source>
</reference>
<dbReference type="Pfam" id="PF00566">
    <property type="entry name" value="RabGAP-TBC"/>
    <property type="match status" value="1"/>
</dbReference>
<proteinExistence type="predicted"/>
<dbReference type="EMBL" id="JWZX01002870">
    <property type="protein sequence ID" value="KOO26298.1"/>
    <property type="molecule type" value="Genomic_DNA"/>
</dbReference>
<dbReference type="PROSITE" id="PS50086">
    <property type="entry name" value="TBC_RABGAP"/>
    <property type="match status" value="1"/>
</dbReference>
<accession>A0A0M0JJ78</accession>
<keyword evidence="4" id="KW-1185">Reference proteome</keyword>
<dbReference type="Proteomes" id="UP000037460">
    <property type="component" value="Unassembled WGS sequence"/>
</dbReference>
<dbReference type="Gene3D" id="1.10.8.270">
    <property type="entry name" value="putative rabgap domain of human tbc1 domain family member 14 like domains"/>
    <property type="match status" value="1"/>
</dbReference>
<name>A0A0M0JJ78_9EUKA</name>
<sequence length="457" mass="49026">MHSCEDEEADLTRTARWRRFADEANLGSPPEGYYARLVKGAPAADRTAKQVEKDLHRTFGSLQRPGLRALRVPTPEAIQSLRNVLLAYAQHNPQVGYCQSMNFLAAILLLVVDEEYSFWCLAAIVERLMPGHFSQCMEMALVDQGVLAHFLRVEDPLLVDHLEQLHVAPSLVTTQWLLTCFVGSALSLRALLRVWDRFFTERHVACLFRIAASLLISSRRSLLQIVETGAAYQALSRLGHDTSDPAAIHALFATAAALRHPELLEHGSLAALRHSHAASLREERGVGASEQAVAAVAVATATAAEMIAQVQVEEEEGVEATSGAHHCGSSGTGLRRQRSSGSSARRERADAPAGTLWNGAALSAARAETAADPEWTVVPAEALGAEPMGAAEGWSLVERAPAPSRTCYTGSALSYVILQLEAPRLLEAHFASDAGGSADLAALAAVKDLSAQLDALA</sequence>